<feature type="signal peptide" evidence="2">
    <location>
        <begin position="1"/>
        <end position="20"/>
    </location>
</feature>
<dbReference type="InterPro" id="IPR005321">
    <property type="entry name" value="Peptidase_S58_DmpA"/>
</dbReference>
<organism evidence="3 4">
    <name type="scientific">Bowmanella dokdonensis</name>
    <dbReference type="NCBI Taxonomy" id="751969"/>
    <lineage>
        <taxon>Bacteria</taxon>
        <taxon>Pseudomonadati</taxon>
        <taxon>Pseudomonadota</taxon>
        <taxon>Gammaproteobacteria</taxon>
        <taxon>Alteromonadales</taxon>
        <taxon>Alteromonadaceae</taxon>
        <taxon>Bowmanella</taxon>
    </lineage>
</organism>
<dbReference type="Proteomes" id="UP000664654">
    <property type="component" value="Unassembled WGS sequence"/>
</dbReference>
<dbReference type="PANTHER" id="PTHR36512:SF3">
    <property type="entry name" value="BLR5678 PROTEIN"/>
    <property type="match status" value="1"/>
</dbReference>
<comment type="similarity">
    <text evidence="1">Belongs to the peptidase S58 family.</text>
</comment>
<evidence type="ECO:0000256" key="2">
    <source>
        <dbReference type="SAM" id="SignalP"/>
    </source>
</evidence>
<evidence type="ECO:0000313" key="3">
    <source>
        <dbReference type="EMBL" id="MBN7823918.1"/>
    </source>
</evidence>
<feature type="chain" id="PRO_5038004172" evidence="2">
    <location>
        <begin position="21"/>
        <end position="384"/>
    </location>
</feature>
<dbReference type="SUPFAM" id="SSF56266">
    <property type="entry name" value="DmpA/ArgJ-like"/>
    <property type="match status" value="1"/>
</dbReference>
<keyword evidence="2" id="KW-0732">Signal</keyword>
<evidence type="ECO:0000313" key="4">
    <source>
        <dbReference type="Proteomes" id="UP000664654"/>
    </source>
</evidence>
<dbReference type="EMBL" id="JAFKCV010000001">
    <property type="protein sequence ID" value="MBN7823918.1"/>
    <property type="molecule type" value="Genomic_DNA"/>
</dbReference>
<dbReference type="Gene3D" id="3.60.70.12">
    <property type="entry name" value="L-amino peptidase D-ALA esterase/amidase"/>
    <property type="match status" value="1"/>
</dbReference>
<dbReference type="RefSeq" id="WP_206572021.1">
    <property type="nucleotide sequence ID" value="NZ_JAFKCV010000001.1"/>
</dbReference>
<dbReference type="AlphaFoldDB" id="A0A939IL73"/>
<dbReference type="InterPro" id="IPR016117">
    <property type="entry name" value="ArgJ-like_dom_sf"/>
</dbReference>
<dbReference type="GO" id="GO:0004177">
    <property type="term" value="F:aminopeptidase activity"/>
    <property type="evidence" value="ECO:0007669"/>
    <property type="project" value="TreeGrafter"/>
</dbReference>
<dbReference type="Pfam" id="PF03576">
    <property type="entry name" value="Peptidase_S58"/>
    <property type="match status" value="1"/>
</dbReference>
<protein>
    <submittedName>
        <fullName evidence="3">P1 family peptidase</fullName>
    </submittedName>
</protein>
<reference evidence="3" key="1">
    <citation type="submission" date="2021-03" db="EMBL/GenBank/DDBJ databases">
        <title>novel species isolated from a fishpond in China.</title>
        <authorList>
            <person name="Lu H."/>
            <person name="Cai Z."/>
        </authorList>
    </citation>
    <scope>NUCLEOTIDE SEQUENCE</scope>
    <source>
        <strain evidence="3">JCM 30855</strain>
    </source>
</reference>
<dbReference type="CDD" id="cd02253">
    <property type="entry name" value="DmpA"/>
    <property type="match status" value="1"/>
</dbReference>
<keyword evidence="4" id="KW-1185">Reference proteome</keyword>
<accession>A0A939IL73</accession>
<name>A0A939IL73_9ALTE</name>
<dbReference type="PANTHER" id="PTHR36512">
    <property type="entry name" value="D-AMINOPEPTIDASE"/>
    <property type="match status" value="1"/>
</dbReference>
<evidence type="ECO:0000256" key="1">
    <source>
        <dbReference type="ARBA" id="ARBA00007068"/>
    </source>
</evidence>
<proteinExistence type="inferred from homology"/>
<sequence>MSRFILCLLMLSGVVTSLQADDNRQRSRDLGIAPGVLQPGKLNAITDVPGVLVGQFSLIEGTDIRTGVTAILPHGGNLYQHKVPAGLYVANGYGKLSGISQIRELGELETPILLTNTLSVPQAMEAVIGWTLKQPGNEQVVSVNAVVGETNDSGLNDIRKRAVKAEHALKAILSARAGPVEEGAVGAGTGTIAFGWKGGIGTGSRLLPEKLGGFTVGVLVQSNYGGILQMDGLPVGKTLGQYYLKGALDSDKADGSIMIVVATDAPLSDRNLTRLAKRAVAGLARTGSSFTNGSGDYVISFSTAESVRRTPERRSEVSTIAELPNGLMSPLFQAAIEATEEAIYNSMLMATDTRGVRSATGQASQVKALPLEAVKQMAEQPVSY</sequence>
<comment type="caution">
    <text evidence="3">The sequence shown here is derived from an EMBL/GenBank/DDBJ whole genome shotgun (WGS) entry which is preliminary data.</text>
</comment>
<gene>
    <name evidence="3" type="ORF">J0A66_01655</name>
</gene>